<dbReference type="RefSeq" id="WP_069690240.1">
    <property type="nucleotide sequence ID" value="NZ_CP017147.1"/>
</dbReference>
<dbReference type="PANTHER" id="PTHR43376:SF1">
    <property type="entry name" value="OLIGOPEPTIDE TRANSPORT SYSTEM PERMEASE PROTEIN"/>
    <property type="match status" value="1"/>
</dbReference>
<proteinExistence type="inferred from homology"/>
<keyword evidence="5" id="KW-0813">Transport</keyword>
<dbReference type="Pfam" id="PF00528">
    <property type="entry name" value="BPD_transp_1"/>
    <property type="match status" value="1"/>
</dbReference>
<evidence type="ECO:0000256" key="4">
    <source>
        <dbReference type="ARBA" id="ARBA00023136"/>
    </source>
</evidence>
<evidence type="ECO:0000256" key="2">
    <source>
        <dbReference type="ARBA" id="ARBA00022692"/>
    </source>
</evidence>
<dbReference type="EMBL" id="CP017147">
    <property type="protein sequence ID" value="AOO81025.1"/>
    <property type="molecule type" value="Genomic_DNA"/>
</dbReference>
<organism evidence="7 8">
    <name type="scientific">Bosea vaviloviae</name>
    <dbReference type="NCBI Taxonomy" id="1526658"/>
    <lineage>
        <taxon>Bacteria</taxon>
        <taxon>Pseudomonadati</taxon>
        <taxon>Pseudomonadota</taxon>
        <taxon>Alphaproteobacteria</taxon>
        <taxon>Hyphomicrobiales</taxon>
        <taxon>Boseaceae</taxon>
        <taxon>Bosea</taxon>
    </lineage>
</organism>
<accession>A0A1D7U0Y1</accession>
<dbReference type="Gene3D" id="1.10.3720.10">
    <property type="entry name" value="MetI-like"/>
    <property type="match status" value="1"/>
</dbReference>
<dbReference type="CDD" id="cd06261">
    <property type="entry name" value="TM_PBP2"/>
    <property type="match status" value="1"/>
</dbReference>
<sequence>MSAYFAYFAKRLVQFVVVVFIGVNLAFAITHASPIDPVEQSIAAVTSFGSTAPEAIAAMRSSLQELYGLKGTLAEQYVTFWSRVLRGDFGPSLSAFPTPVSTLIGRALPWTAGLLIVSTLITWVLGNLLGGLAGYYQRNRTLKLMGVVAMGVHPIPYYIVALMLLIIFGFLWPVLPITGGSAMNLQQGWNWAFVSSVARHSILPALSLILIGLGSWFLGMRSLVSNIVTEDYVVYAETAGLDSRRVLGSYVMRNALAPQVTGLAMSLGGIFNGAVITEKVFGYPGVGTLLVDAVYAADYGLVLGVTTVSIIAVSVGVLVIDLLYPLIDPRVELR</sequence>
<feature type="transmembrane region" description="Helical" evidence="5">
    <location>
        <begin position="157"/>
        <end position="177"/>
    </location>
</feature>
<dbReference type="PANTHER" id="PTHR43376">
    <property type="entry name" value="OLIGOPEPTIDE TRANSPORT SYSTEM PERMEASE PROTEIN"/>
    <property type="match status" value="1"/>
</dbReference>
<feature type="transmembrane region" description="Helical" evidence="5">
    <location>
        <begin position="255"/>
        <end position="276"/>
    </location>
</feature>
<evidence type="ECO:0000313" key="7">
    <source>
        <dbReference type="EMBL" id="AOO81025.1"/>
    </source>
</evidence>
<keyword evidence="3 5" id="KW-1133">Transmembrane helix</keyword>
<evidence type="ECO:0000256" key="1">
    <source>
        <dbReference type="ARBA" id="ARBA00004651"/>
    </source>
</evidence>
<feature type="domain" description="ABC transmembrane type-1" evidence="6">
    <location>
        <begin position="108"/>
        <end position="324"/>
    </location>
</feature>
<dbReference type="OrthoDB" id="9778910at2"/>
<feature type="transmembrane region" description="Helical" evidence="5">
    <location>
        <begin position="110"/>
        <end position="136"/>
    </location>
</feature>
<comment type="similarity">
    <text evidence="5">Belongs to the binding-protein-dependent transport system permease family.</text>
</comment>
<comment type="subcellular location">
    <subcellularLocation>
        <location evidence="1 5">Cell membrane</location>
        <topology evidence="1 5">Multi-pass membrane protein</topology>
    </subcellularLocation>
</comment>
<evidence type="ECO:0000313" key="8">
    <source>
        <dbReference type="Proteomes" id="UP000094969"/>
    </source>
</evidence>
<keyword evidence="8" id="KW-1185">Reference proteome</keyword>
<protein>
    <submittedName>
        <fullName evidence="7">ABC transporter permease</fullName>
    </submittedName>
</protein>
<keyword evidence="2 5" id="KW-0812">Transmembrane</keyword>
<name>A0A1D7U0Y1_9HYPH</name>
<dbReference type="Proteomes" id="UP000094969">
    <property type="component" value="Chromosome"/>
</dbReference>
<dbReference type="InterPro" id="IPR000515">
    <property type="entry name" value="MetI-like"/>
</dbReference>
<dbReference type="SUPFAM" id="SSF161098">
    <property type="entry name" value="MetI-like"/>
    <property type="match status" value="1"/>
</dbReference>
<evidence type="ECO:0000259" key="6">
    <source>
        <dbReference type="PROSITE" id="PS50928"/>
    </source>
</evidence>
<reference evidence="7 8" key="1">
    <citation type="journal article" date="2015" name="Antonie Van Leeuwenhoek">
        <title>Bosea vaviloviae sp. nov., a new species of slow-growing rhizobia isolated from nodules of the relict species Vavilovia formosa (Stev.) Fed.</title>
        <authorList>
            <person name="Safronova V.I."/>
            <person name="Kuznetsova I.G."/>
            <person name="Sazanova A.L."/>
            <person name="Kimeklis A.K."/>
            <person name="Belimov A.A."/>
            <person name="Andronov E.E."/>
            <person name="Pinaev A.G."/>
            <person name="Chizhevskaya E.P."/>
            <person name="Pukhaev A.R."/>
            <person name="Popov K.P."/>
            <person name="Willems A."/>
            <person name="Tikhonovich I.A."/>
        </authorList>
    </citation>
    <scope>NUCLEOTIDE SEQUENCE [LARGE SCALE GENOMIC DNA]</scope>
    <source>
        <strain evidence="7 8">Vaf18</strain>
    </source>
</reference>
<feature type="transmembrane region" description="Helical" evidence="5">
    <location>
        <begin position="296"/>
        <end position="324"/>
    </location>
</feature>
<feature type="transmembrane region" description="Helical" evidence="5">
    <location>
        <begin position="12"/>
        <end position="32"/>
    </location>
</feature>
<dbReference type="PROSITE" id="PS50928">
    <property type="entry name" value="ABC_TM1"/>
    <property type="match status" value="1"/>
</dbReference>
<dbReference type="KEGG" id="bvv:BHK69_11635"/>
<dbReference type="GO" id="GO:0055085">
    <property type="term" value="P:transmembrane transport"/>
    <property type="evidence" value="ECO:0007669"/>
    <property type="project" value="InterPro"/>
</dbReference>
<evidence type="ECO:0000256" key="5">
    <source>
        <dbReference type="RuleBase" id="RU363032"/>
    </source>
</evidence>
<dbReference type="AlphaFoldDB" id="A0A1D7U0Y1"/>
<gene>
    <name evidence="7" type="ORF">BHK69_11635</name>
</gene>
<keyword evidence="4 5" id="KW-0472">Membrane</keyword>
<dbReference type="GO" id="GO:0005886">
    <property type="term" value="C:plasma membrane"/>
    <property type="evidence" value="ECO:0007669"/>
    <property type="project" value="UniProtKB-SubCell"/>
</dbReference>
<dbReference type="InterPro" id="IPR035906">
    <property type="entry name" value="MetI-like_sf"/>
</dbReference>
<feature type="transmembrane region" description="Helical" evidence="5">
    <location>
        <begin position="197"/>
        <end position="218"/>
    </location>
</feature>
<dbReference type="STRING" id="1526658.BHK69_11635"/>
<evidence type="ECO:0000256" key="3">
    <source>
        <dbReference type="ARBA" id="ARBA00022989"/>
    </source>
</evidence>